<evidence type="ECO:0000259" key="4">
    <source>
        <dbReference type="Pfam" id="PF01397"/>
    </source>
</evidence>
<evidence type="ECO:0000256" key="2">
    <source>
        <dbReference type="ARBA" id="ARBA00022842"/>
    </source>
</evidence>
<dbReference type="InterPro" id="IPR008949">
    <property type="entry name" value="Isoprenoid_synthase_dom_sf"/>
</dbReference>
<evidence type="ECO:0000313" key="6">
    <source>
        <dbReference type="Proteomes" id="UP000233551"/>
    </source>
</evidence>
<keyword evidence="3" id="KW-0456">Lyase</keyword>
<dbReference type="Gene3D" id="1.50.10.130">
    <property type="entry name" value="Terpene synthase, N-terminal domain"/>
    <property type="match status" value="1"/>
</dbReference>
<keyword evidence="6" id="KW-1185">Reference proteome</keyword>
<dbReference type="InterPro" id="IPR001906">
    <property type="entry name" value="Terpene_synth_N"/>
</dbReference>
<dbReference type="GO" id="GO:0016114">
    <property type="term" value="P:terpenoid biosynthetic process"/>
    <property type="evidence" value="ECO:0007669"/>
    <property type="project" value="InterPro"/>
</dbReference>
<dbReference type="Proteomes" id="UP000233551">
    <property type="component" value="Unassembled WGS sequence"/>
</dbReference>
<dbReference type="EMBL" id="PGOL01001661">
    <property type="protein sequence ID" value="PKI55818.1"/>
    <property type="molecule type" value="Genomic_DNA"/>
</dbReference>
<name>A0A2I0JHS7_PUNGR</name>
<dbReference type="InterPro" id="IPR008930">
    <property type="entry name" value="Terpenoid_cyclase/PrenylTrfase"/>
</dbReference>
<proteinExistence type="predicted"/>
<dbReference type="AlphaFoldDB" id="A0A2I0JHS7"/>
<protein>
    <recommendedName>
        <fullName evidence="4">Terpene synthase N-terminal domain-containing protein</fullName>
    </recommendedName>
</protein>
<reference evidence="5 6" key="1">
    <citation type="submission" date="2017-11" db="EMBL/GenBank/DDBJ databases">
        <title>De-novo sequencing of pomegranate (Punica granatum L.) genome.</title>
        <authorList>
            <person name="Akparov Z."/>
            <person name="Amiraslanov A."/>
            <person name="Hajiyeva S."/>
            <person name="Abbasov M."/>
            <person name="Kaur K."/>
            <person name="Hamwieh A."/>
            <person name="Solovyev V."/>
            <person name="Salamov A."/>
            <person name="Braich B."/>
            <person name="Kosarev P."/>
            <person name="Mahmoud A."/>
            <person name="Hajiyev E."/>
            <person name="Babayeva S."/>
            <person name="Izzatullayeva V."/>
            <person name="Mammadov A."/>
            <person name="Mammadov A."/>
            <person name="Sharifova S."/>
            <person name="Ojaghi J."/>
            <person name="Eynullazada K."/>
            <person name="Bayramov B."/>
            <person name="Abdulazimova A."/>
            <person name="Shahmuradov I."/>
        </authorList>
    </citation>
    <scope>NUCLEOTIDE SEQUENCE [LARGE SCALE GENOMIC DNA]</scope>
    <source>
        <strain evidence="6">cv. AG2017</strain>
        <tissue evidence="5">Leaf</tissue>
    </source>
</reference>
<sequence length="168" mass="19094">MALFRAVFACPQQPIPTPRLSRPHIIRADYQECNIFEGFMTKEDNNAGYVFDPKLWKDIFGLISMYEASHLGIQGEDILDKAADFSRRALILNVANDINGTNSQILKELVSNTLTNPFQKSLPRFTSKSFQSYFAWPYEWTGAVGELAILDTNLVQSINQTEIRQISK</sequence>
<keyword evidence="2" id="KW-0460">Magnesium</keyword>
<organism evidence="5 6">
    <name type="scientific">Punica granatum</name>
    <name type="common">Pomegranate</name>
    <dbReference type="NCBI Taxonomy" id="22663"/>
    <lineage>
        <taxon>Eukaryota</taxon>
        <taxon>Viridiplantae</taxon>
        <taxon>Streptophyta</taxon>
        <taxon>Embryophyta</taxon>
        <taxon>Tracheophyta</taxon>
        <taxon>Spermatophyta</taxon>
        <taxon>Magnoliopsida</taxon>
        <taxon>eudicotyledons</taxon>
        <taxon>Gunneridae</taxon>
        <taxon>Pentapetalae</taxon>
        <taxon>rosids</taxon>
        <taxon>malvids</taxon>
        <taxon>Myrtales</taxon>
        <taxon>Lythraceae</taxon>
        <taxon>Punica</taxon>
    </lineage>
</organism>
<dbReference type="GO" id="GO:0010333">
    <property type="term" value="F:terpene synthase activity"/>
    <property type="evidence" value="ECO:0007669"/>
    <property type="project" value="InterPro"/>
</dbReference>
<evidence type="ECO:0000313" key="5">
    <source>
        <dbReference type="EMBL" id="PKI55818.1"/>
    </source>
</evidence>
<dbReference type="Pfam" id="PF01397">
    <property type="entry name" value="Terpene_synth"/>
    <property type="match status" value="1"/>
</dbReference>
<dbReference type="STRING" id="22663.A0A2I0JHS7"/>
<accession>A0A2I0JHS7</accession>
<evidence type="ECO:0000256" key="3">
    <source>
        <dbReference type="ARBA" id="ARBA00023239"/>
    </source>
</evidence>
<dbReference type="Gene3D" id="1.10.600.10">
    <property type="entry name" value="Farnesyl Diphosphate Synthase"/>
    <property type="match status" value="1"/>
</dbReference>
<evidence type="ECO:0000256" key="1">
    <source>
        <dbReference type="ARBA" id="ARBA00001946"/>
    </source>
</evidence>
<dbReference type="PANTHER" id="PTHR31225">
    <property type="entry name" value="OS04G0344100 PROTEIN-RELATED"/>
    <property type="match status" value="1"/>
</dbReference>
<dbReference type="SUPFAM" id="SSF48239">
    <property type="entry name" value="Terpenoid cyclases/Protein prenyltransferases"/>
    <property type="match status" value="1"/>
</dbReference>
<dbReference type="InterPro" id="IPR036965">
    <property type="entry name" value="Terpene_synth_N_sf"/>
</dbReference>
<gene>
    <name evidence="5" type="ORF">CRG98_023783</name>
</gene>
<dbReference type="InterPro" id="IPR050148">
    <property type="entry name" value="Terpene_synthase-like"/>
</dbReference>
<comment type="caution">
    <text evidence="5">The sequence shown here is derived from an EMBL/GenBank/DDBJ whole genome shotgun (WGS) entry which is preliminary data.</text>
</comment>
<comment type="cofactor">
    <cofactor evidence="1">
        <name>Mg(2+)</name>
        <dbReference type="ChEBI" id="CHEBI:18420"/>
    </cofactor>
</comment>
<dbReference type="PANTHER" id="PTHR31225:SF0">
    <property type="entry name" value="S-(+)-LINALOOL SYNTHASE, CHLOROPLASTIC"/>
    <property type="match status" value="1"/>
</dbReference>
<feature type="domain" description="Terpene synthase N-terminal" evidence="4">
    <location>
        <begin position="33"/>
        <end position="114"/>
    </location>
</feature>